<keyword evidence="1" id="KW-1133">Transmembrane helix</keyword>
<dbReference type="SUPFAM" id="SSF49265">
    <property type="entry name" value="Fibronectin type III"/>
    <property type="match status" value="2"/>
</dbReference>
<organism evidence="3 4">
    <name type="scientific">Silvanigrella paludirubra</name>
    <dbReference type="NCBI Taxonomy" id="2499159"/>
    <lineage>
        <taxon>Bacteria</taxon>
        <taxon>Pseudomonadati</taxon>
        <taxon>Bdellovibrionota</taxon>
        <taxon>Oligoflexia</taxon>
        <taxon>Silvanigrellales</taxon>
        <taxon>Silvanigrellaceae</taxon>
        <taxon>Silvanigrella</taxon>
    </lineage>
</organism>
<accession>A0A6N6W0D9</accession>
<dbReference type="Proteomes" id="UP000437748">
    <property type="component" value="Unassembled WGS sequence"/>
</dbReference>
<dbReference type="Gene3D" id="2.60.40.10">
    <property type="entry name" value="Immunoglobulins"/>
    <property type="match status" value="6"/>
</dbReference>
<evidence type="ECO:0000256" key="1">
    <source>
        <dbReference type="SAM" id="Phobius"/>
    </source>
</evidence>
<sequence>MSKNKLIYYLYLIIYFISNCIIISKTEAEENNYESYIIQKYDTIESILIKKNLRPIYGKNGNIEEFIKLNKNKRKKNSHLIYPGEVVILPKKANYEVKKDEFAINLKKYEFSTSIHYKEASLETLTQLPEGYVYIEHTVKKGDMISILLKKYGASPIYGKNGNLFKTLELNPNKKPSKGDLIYPKEIIIIPILISKLKEINEIDRENLIILSSSNSEKTDLKKLSFKEFFEIYDKNKTNIPDDKKEIITKNKTNSNKIENSEIILKLKYDKNHIILNWKKRTTRKNYTYEILKSSYDEDNYQIIEKNIQSHFYEDLSIKDGMSYYYKIIGYDKEKNKIESNIEIIHTRPTPALNLISKLEKNKIILKWDEAKSYLPITYEVKRSLHSQKGYYSIKKGLTNLFFEDNTAKPGVKYYYIIKTFDTNDNYSLSNEVFINTSPNKIELNGYSKKEYIYLDWKDGKSKIPIKYDVLRSTSLNDEFKTIASNLKMKLFRDRGIKHDSNYFYQIIGKNEDGVEIYSNIFSTKTEHSKIKLNISYENSEVHLNWNKNLGNIPLKYSVLRSPNNFNTYEVITENLNETDFIDKSALNGFQYFYKIIAENEYNKKIESNIVRILTKSNSVNNIKLNLIEKYDVEINWDKLITNSNYLYSIKRSYEKENNYETIAKNIKDNHFIDKKVKPGNEVFYIISAINKENIEVNSDIVSIITTPKEPIDLIAYSKDNSIFLSWKKLESNIKMEYEIFRSESPNFDDFILIHSSELDGQFEDKSILYEEKYIYKILVKCENLKSNFSEKVTIMSHNGRHTPHTLDMNLGVRYLTFNEYNNNSNSHAALYSAASPSLSAALNQNWEDNLYSYFGSEVLYVDLLKSPIYDIINRQKYLFSTFFGVNYKTNYDVIYNAESSISQDIVYESQGFNTMQDKLVYIINNKLSLGYQFFEKENIKALIEGSYILTFPINYGFKYIGNGYKGELKINHQSSAFGFGAKLFYLSRYTNTDSIKSNIIETGIIGEFSLELGYN</sequence>
<dbReference type="InterPro" id="IPR036116">
    <property type="entry name" value="FN3_sf"/>
</dbReference>
<dbReference type="EMBL" id="WFLM01000001">
    <property type="protein sequence ID" value="KAB8040678.1"/>
    <property type="molecule type" value="Genomic_DNA"/>
</dbReference>
<name>A0A6N6W0D9_9BACT</name>
<dbReference type="InterPro" id="IPR018392">
    <property type="entry name" value="LysM"/>
</dbReference>
<gene>
    <name evidence="3" type="ORF">GCL60_01780</name>
</gene>
<keyword evidence="1" id="KW-0472">Membrane</keyword>
<evidence type="ECO:0000313" key="4">
    <source>
        <dbReference type="Proteomes" id="UP000437748"/>
    </source>
</evidence>
<protein>
    <recommendedName>
        <fullName evidence="2">LysM domain-containing protein</fullName>
    </recommendedName>
</protein>
<dbReference type="SMART" id="SM00257">
    <property type="entry name" value="LysM"/>
    <property type="match status" value="2"/>
</dbReference>
<feature type="domain" description="LysM" evidence="2">
    <location>
        <begin position="136"/>
        <end position="191"/>
    </location>
</feature>
<evidence type="ECO:0000313" key="3">
    <source>
        <dbReference type="EMBL" id="KAB8040678.1"/>
    </source>
</evidence>
<dbReference type="RefSeq" id="WP_153418194.1">
    <property type="nucleotide sequence ID" value="NZ_WFLM01000001.1"/>
</dbReference>
<evidence type="ECO:0000259" key="2">
    <source>
        <dbReference type="SMART" id="SM00257"/>
    </source>
</evidence>
<reference evidence="3 4" key="1">
    <citation type="submission" date="2019-10" db="EMBL/GenBank/DDBJ databases">
        <title>New species of Slilvanegrellaceae.</title>
        <authorList>
            <person name="Pitt A."/>
            <person name="Hahn M.W."/>
        </authorList>
    </citation>
    <scope>NUCLEOTIDE SEQUENCE [LARGE SCALE GENOMIC DNA]</scope>
    <source>
        <strain evidence="3 4">SP-Ram-0.45-NSY-1</strain>
    </source>
</reference>
<dbReference type="OrthoDB" id="3648721at2"/>
<feature type="transmembrane region" description="Helical" evidence="1">
    <location>
        <begin position="7"/>
        <end position="24"/>
    </location>
</feature>
<feature type="domain" description="LysM" evidence="2">
    <location>
        <begin position="35"/>
        <end position="90"/>
    </location>
</feature>
<comment type="caution">
    <text evidence="3">The sequence shown here is derived from an EMBL/GenBank/DDBJ whole genome shotgun (WGS) entry which is preliminary data.</text>
</comment>
<dbReference type="AlphaFoldDB" id="A0A6N6W0D9"/>
<keyword evidence="1" id="KW-0812">Transmembrane</keyword>
<dbReference type="InterPro" id="IPR013783">
    <property type="entry name" value="Ig-like_fold"/>
</dbReference>
<proteinExistence type="predicted"/>
<keyword evidence="4" id="KW-1185">Reference proteome</keyword>